<feature type="compositionally biased region" description="Basic and acidic residues" evidence="6">
    <location>
        <begin position="762"/>
        <end position="784"/>
    </location>
</feature>
<dbReference type="SMART" id="SM00369">
    <property type="entry name" value="LRR_TYP"/>
    <property type="match status" value="2"/>
</dbReference>
<feature type="region of interest" description="Disordered" evidence="6">
    <location>
        <begin position="101"/>
        <end position="130"/>
    </location>
</feature>
<organism evidence="9 10">
    <name type="scientific">Panicum miliaceum</name>
    <name type="common">Proso millet</name>
    <name type="synonym">Broomcorn millet</name>
    <dbReference type="NCBI Taxonomy" id="4540"/>
    <lineage>
        <taxon>Eukaryota</taxon>
        <taxon>Viridiplantae</taxon>
        <taxon>Streptophyta</taxon>
        <taxon>Embryophyta</taxon>
        <taxon>Tracheophyta</taxon>
        <taxon>Spermatophyta</taxon>
        <taxon>Magnoliopsida</taxon>
        <taxon>Liliopsida</taxon>
        <taxon>Poales</taxon>
        <taxon>Poaceae</taxon>
        <taxon>PACMAD clade</taxon>
        <taxon>Panicoideae</taxon>
        <taxon>Panicodae</taxon>
        <taxon>Paniceae</taxon>
        <taxon>Panicinae</taxon>
        <taxon>Panicum</taxon>
        <taxon>Panicum sect. Panicum</taxon>
    </lineage>
</organism>
<evidence type="ECO:0000256" key="2">
    <source>
        <dbReference type="ARBA" id="ARBA00022614"/>
    </source>
</evidence>
<keyword evidence="2" id="KW-0433">Leucine-rich repeat</keyword>
<feature type="domain" description="R13L1/DRL21-like LRR repeat region" evidence="8">
    <location>
        <begin position="423"/>
        <end position="561"/>
    </location>
</feature>
<gene>
    <name evidence="9" type="ORF">C2845_PM02G08490</name>
</gene>
<dbReference type="GO" id="GO:0000166">
    <property type="term" value="F:nucleotide binding"/>
    <property type="evidence" value="ECO:0007669"/>
    <property type="project" value="UniProtKB-KW"/>
</dbReference>
<evidence type="ECO:0000259" key="7">
    <source>
        <dbReference type="Pfam" id="PF18052"/>
    </source>
</evidence>
<evidence type="ECO:0000256" key="5">
    <source>
        <dbReference type="ARBA" id="ARBA00022821"/>
    </source>
</evidence>
<dbReference type="InterPro" id="IPR032675">
    <property type="entry name" value="LRR_dom_sf"/>
</dbReference>
<keyword evidence="10" id="KW-1185">Reference proteome</keyword>
<dbReference type="GO" id="GO:0006952">
    <property type="term" value="P:defense response"/>
    <property type="evidence" value="ECO:0007669"/>
    <property type="project" value="UniProtKB-KW"/>
</dbReference>
<evidence type="ECO:0000313" key="10">
    <source>
        <dbReference type="Proteomes" id="UP000275267"/>
    </source>
</evidence>
<dbReference type="EMBL" id="PQIB02000005">
    <property type="protein sequence ID" value="RLN18255.1"/>
    <property type="molecule type" value="Genomic_DNA"/>
</dbReference>
<dbReference type="OrthoDB" id="630536at2759"/>
<feature type="compositionally biased region" description="Acidic residues" evidence="6">
    <location>
        <begin position="785"/>
        <end position="798"/>
    </location>
</feature>
<reference evidence="10" key="1">
    <citation type="journal article" date="2019" name="Nat. Commun.">
        <title>The genome of broomcorn millet.</title>
        <authorList>
            <person name="Zou C."/>
            <person name="Miki D."/>
            <person name="Li D."/>
            <person name="Tang Q."/>
            <person name="Xiao L."/>
            <person name="Rajput S."/>
            <person name="Deng P."/>
            <person name="Jia W."/>
            <person name="Huang R."/>
            <person name="Zhang M."/>
            <person name="Sun Y."/>
            <person name="Hu J."/>
            <person name="Fu X."/>
            <person name="Schnable P.S."/>
            <person name="Li F."/>
            <person name="Zhang H."/>
            <person name="Feng B."/>
            <person name="Zhu X."/>
            <person name="Liu R."/>
            <person name="Schnable J.C."/>
            <person name="Zhu J.-K."/>
            <person name="Zhang H."/>
        </authorList>
    </citation>
    <scope>NUCLEOTIDE SEQUENCE [LARGE SCALE GENOMIC DNA]</scope>
</reference>
<dbReference type="SUPFAM" id="SSF52058">
    <property type="entry name" value="L domain-like"/>
    <property type="match status" value="1"/>
</dbReference>
<dbReference type="Pfam" id="PF18052">
    <property type="entry name" value="Rx_N"/>
    <property type="match status" value="1"/>
</dbReference>
<evidence type="ECO:0000256" key="1">
    <source>
        <dbReference type="ARBA" id="ARBA00008894"/>
    </source>
</evidence>
<feature type="domain" description="Disease resistance N-terminal" evidence="7">
    <location>
        <begin position="11"/>
        <end position="109"/>
    </location>
</feature>
<dbReference type="AlphaFoldDB" id="A0A3L6SB83"/>
<dbReference type="InterPro" id="IPR041118">
    <property type="entry name" value="Rx_N"/>
</dbReference>
<evidence type="ECO:0000313" key="9">
    <source>
        <dbReference type="EMBL" id="RLN18255.1"/>
    </source>
</evidence>
<feature type="compositionally biased region" description="Basic and acidic residues" evidence="6">
    <location>
        <begin position="101"/>
        <end position="111"/>
    </location>
</feature>
<keyword evidence="3" id="KW-0677">Repeat</keyword>
<protein>
    <submittedName>
        <fullName evidence="9">Disease resistance RPP13-like protein 1</fullName>
    </submittedName>
</protein>
<sequence>MAGLIASGIIKCTASKLASLVSPPIEPSPSSSDEQQTSAIRDVQMLQRRMASVQRSLEAIDEDSIRDESGRLRLRELQQFAYDAQDAIDEYKFELLRRRMDDPDSRREDRSARKRKRKGDKKEPETDPVMVPVPDELALRVKRILERFKEITKAWNDLHLDEADAPFREEEEDFLQRPTTPHVDEPTRTMVQKVLLDGGHNCFTIHDLFLDLAKFVSGEDILKLDTQYMPYLNDASQNLRYLSLAVSSSDHTILDLHTLPATGGLRILQVINALDDNKRFYSSLFKNNRRCFSKLFSHHINVTLPEDLRGLRHLRALDLSRSALTSLPESIGELKLLRYLCIFQTRIAKLPGSICSLYNLKVLDARTNMLRELPQEIQKLVSLQHLSLDLWSPLCMPRGIGKLTRLKTLTMYSVGTGNWHCNIAELHHLVNLRGELCITGLSRVTSIDDAQTANLVSKKHLQILRLDWSAGFYATECEHIVNQNNATSAPELDEDVFESLKPQRNLEELEVVNYSGYKYPSWLGDPAFSRLAKVTLWKQKCKFLPALGQLPQLCELVIIHMECVERIGREFYGQDSVEPFPALEKLEFQDMPNWVEWYEVSENDFPSLRELKIKDSNELGILPQKLPSNLKKLVIMNCEKVVRLPTVPCLAHLVLKGNIGEETLSCLHFPLLRTLKVCFLRKAEEIKLENLPMLEGLAITGCKRLFSIEGVCSVESLSLLKIKDCPNLQLPFKPLPQKVQQSTVTNCPQWQEWAEWQQARMSEPRYQSEEHDGSNQEVVEALRDDSEDDFEVFSEDER</sequence>
<dbReference type="InterPro" id="IPR003591">
    <property type="entry name" value="Leu-rich_rpt_typical-subtyp"/>
</dbReference>
<dbReference type="STRING" id="4540.A0A3L6SB83"/>
<dbReference type="Gene3D" id="3.80.10.10">
    <property type="entry name" value="Ribonuclease Inhibitor"/>
    <property type="match status" value="2"/>
</dbReference>
<dbReference type="PANTHER" id="PTHR47186">
    <property type="entry name" value="LEUCINE-RICH REPEAT-CONTAINING PROTEIN 57"/>
    <property type="match status" value="1"/>
</dbReference>
<name>A0A3L6SB83_PANMI</name>
<comment type="similarity">
    <text evidence="1">Belongs to the disease resistance NB-LRR family.</text>
</comment>
<feature type="region of interest" description="Disordered" evidence="6">
    <location>
        <begin position="761"/>
        <end position="798"/>
    </location>
</feature>
<evidence type="ECO:0000256" key="6">
    <source>
        <dbReference type="SAM" id="MobiDB-lite"/>
    </source>
</evidence>
<keyword evidence="4" id="KW-0547">Nucleotide-binding</keyword>
<comment type="caution">
    <text evidence="9">The sequence shown here is derived from an EMBL/GenBank/DDBJ whole genome shotgun (WGS) entry which is preliminary data.</text>
</comment>
<dbReference type="Pfam" id="PF25019">
    <property type="entry name" value="LRR_R13L1-DRL21"/>
    <property type="match status" value="1"/>
</dbReference>
<evidence type="ECO:0000256" key="3">
    <source>
        <dbReference type="ARBA" id="ARBA00022737"/>
    </source>
</evidence>
<proteinExistence type="inferred from homology"/>
<keyword evidence="5" id="KW-0611">Plant defense</keyword>
<dbReference type="InterPro" id="IPR056789">
    <property type="entry name" value="LRR_R13L1-DRL21"/>
</dbReference>
<dbReference type="Proteomes" id="UP000275267">
    <property type="component" value="Unassembled WGS sequence"/>
</dbReference>
<evidence type="ECO:0000256" key="4">
    <source>
        <dbReference type="ARBA" id="ARBA00022741"/>
    </source>
</evidence>
<accession>A0A3L6SB83</accession>
<dbReference type="Gene3D" id="1.20.5.4130">
    <property type="match status" value="1"/>
</dbReference>
<dbReference type="PANTHER" id="PTHR47186:SF3">
    <property type="entry name" value="OS09G0267800 PROTEIN"/>
    <property type="match status" value="1"/>
</dbReference>
<evidence type="ECO:0000259" key="8">
    <source>
        <dbReference type="Pfam" id="PF25019"/>
    </source>
</evidence>